<evidence type="ECO:0000256" key="1">
    <source>
        <dbReference type="SAM" id="Phobius"/>
    </source>
</evidence>
<dbReference type="EMBL" id="VOIH02000007">
    <property type="protein sequence ID" value="KAF3443023.1"/>
    <property type="molecule type" value="Genomic_DNA"/>
</dbReference>
<keyword evidence="3" id="KW-1185">Reference proteome</keyword>
<accession>A0A8K0GZT7</accession>
<proteinExistence type="predicted"/>
<sequence length="56" mass="6520">MAADSHVLSHSYLDFWVLGFRFLVLNPGLVLIGRSCCLDCHSSNILHQHFRFIRYL</sequence>
<name>A0A8K0GZT7_9ROSA</name>
<reference evidence="2" key="1">
    <citation type="submission" date="2020-03" db="EMBL/GenBank/DDBJ databases">
        <title>A high-quality chromosome-level genome assembly of a woody plant with both climbing and erect habits, Rhamnella rubrinervis.</title>
        <authorList>
            <person name="Lu Z."/>
            <person name="Yang Y."/>
            <person name="Zhu X."/>
            <person name="Sun Y."/>
        </authorList>
    </citation>
    <scope>NUCLEOTIDE SEQUENCE</scope>
    <source>
        <strain evidence="2">BYM</strain>
        <tissue evidence="2">Leaf</tissue>
    </source>
</reference>
<evidence type="ECO:0000313" key="3">
    <source>
        <dbReference type="Proteomes" id="UP000796880"/>
    </source>
</evidence>
<gene>
    <name evidence="2" type="ORF">FNV43_RR16944</name>
</gene>
<dbReference type="Proteomes" id="UP000796880">
    <property type="component" value="Unassembled WGS sequence"/>
</dbReference>
<keyword evidence="1" id="KW-0812">Transmembrane</keyword>
<feature type="transmembrane region" description="Helical" evidence="1">
    <location>
        <begin position="12"/>
        <end position="33"/>
    </location>
</feature>
<keyword evidence="1" id="KW-1133">Transmembrane helix</keyword>
<protein>
    <submittedName>
        <fullName evidence="2">Uncharacterized protein</fullName>
    </submittedName>
</protein>
<evidence type="ECO:0000313" key="2">
    <source>
        <dbReference type="EMBL" id="KAF3443023.1"/>
    </source>
</evidence>
<organism evidence="2 3">
    <name type="scientific">Rhamnella rubrinervis</name>
    <dbReference type="NCBI Taxonomy" id="2594499"/>
    <lineage>
        <taxon>Eukaryota</taxon>
        <taxon>Viridiplantae</taxon>
        <taxon>Streptophyta</taxon>
        <taxon>Embryophyta</taxon>
        <taxon>Tracheophyta</taxon>
        <taxon>Spermatophyta</taxon>
        <taxon>Magnoliopsida</taxon>
        <taxon>eudicotyledons</taxon>
        <taxon>Gunneridae</taxon>
        <taxon>Pentapetalae</taxon>
        <taxon>rosids</taxon>
        <taxon>fabids</taxon>
        <taxon>Rosales</taxon>
        <taxon>Rhamnaceae</taxon>
        <taxon>rhamnoid group</taxon>
        <taxon>Rhamneae</taxon>
        <taxon>Rhamnella</taxon>
    </lineage>
</organism>
<dbReference type="AlphaFoldDB" id="A0A8K0GZT7"/>
<keyword evidence="1" id="KW-0472">Membrane</keyword>
<comment type="caution">
    <text evidence="2">The sequence shown here is derived from an EMBL/GenBank/DDBJ whole genome shotgun (WGS) entry which is preliminary data.</text>
</comment>